<feature type="region of interest" description="Disordered" evidence="1">
    <location>
        <begin position="1"/>
        <end position="48"/>
    </location>
</feature>
<sequence length="121" mass="11993">MAEPVPTETPTASSAAAAQGQRRRGLGAMPLAAGGSDGGTANGAGAGGSVTGDDEAAFLDHGDDMCRASCQQLNALEFATSVASTAATLISRFTEFAVAWACTCASRTVCTMSAACRSGRV</sequence>
<dbReference type="AlphaFoldDB" id="A0A0Q2RYL0"/>
<dbReference type="EMBL" id="LKTM01000028">
    <property type="protein sequence ID" value="KQH80347.1"/>
    <property type="molecule type" value="Genomic_DNA"/>
</dbReference>
<gene>
    <name evidence="2" type="ORF">AO501_26135</name>
</gene>
<dbReference type="Proteomes" id="UP000051677">
    <property type="component" value="Unassembled WGS sequence"/>
</dbReference>
<protein>
    <submittedName>
        <fullName evidence="2">Uncharacterized protein</fullName>
    </submittedName>
</protein>
<feature type="compositionally biased region" description="Low complexity" evidence="1">
    <location>
        <begin position="1"/>
        <end position="18"/>
    </location>
</feature>
<proteinExistence type="predicted"/>
<evidence type="ECO:0000313" key="2">
    <source>
        <dbReference type="EMBL" id="KQH80347.1"/>
    </source>
</evidence>
<evidence type="ECO:0000313" key="3">
    <source>
        <dbReference type="Proteomes" id="UP000051677"/>
    </source>
</evidence>
<organism evidence="2 3">
    <name type="scientific">Mycobacterium gordonae</name>
    <dbReference type="NCBI Taxonomy" id="1778"/>
    <lineage>
        <taxon>Bacteria</taxon>
        <taxon>Bacillati</taxon>
        <taxon>Actinomycetota</taxon>
        <taxon>Actinomycetes</taxon>
        <taxon>Mycobacteriales</taxon>
        <taxon>Mycobacteriaceae</taxon>
        <taxon>Mycobacterium</taxon>
    </lineage>
</organism>
<feature type="compositionally biased region" description="Gly residues" evidence="1">
    <location>
        <begin position="35"/>
        <end position="48"/>
    </location>
</feature>
<accession>A0A0Q2RYL0</accession>
<evidence type="ECO:0000256" key="1">
    <source>
        <dbReference type="SAM" id="MobiDB-lite"/>
    </source>
</evidence>
<reference evidence="2 3" key="1">
    <citation type="submission" date="2015-10" db="EMBL/GenBank/DDBJ databases">
        <title>Mycobacterium gordonae draft genome assembly.</title>
        <authorList>
            <person name="Ustinova V."/>
            <person name="Smirnova T."/>
            <person name="Blagodatskikh K."/>
            <person name="Varlamov D."/>
            <person name="Larionova E."/>
            <person name="Chernousova L."/>
        </authorList>
    </citation>
    <scope>NUCLEOTIDE SEQUENCE [LARGE SCALE GENOMIC DNA]</scope>
    <source>
        <strain evidence="2 3">CTRI 14-8773</strain>
    </source>
</reference>
<comment type="caution">
    <text evidence="2">The sequence shown here is derived from an EMBL/GenBank/DDBJ whole genome shotgun (WGS) entry which is preliminary data.</text>
</comment>
<name>A0A0Q2RYL0_MYCGO</name>